<dbReference type="EMBL" id="LGRX02009004">
    <property type="protein sequence ID" value="KAK3272381.1"/>
    <property type="molecule type" value="Genomic_DNA"/>
</dbReference>
<dbReference type="AlphaFoldDB" id="A0AAE0G6B6"/>
<reference evidence="1 2" key="1">
    <citation type="journal article" date="2015" name="Genome Biol. Evol.">
        <title>Comparative Genomics of a Bacterivorous Green Alga Reveals Evolutionary Causalities and Consequences of Phago-Mixotrophic Mode of Nutrition.</title>
        <authorList>
            <person name="Burns J.A."/>
            <person name="Paasch A."/>
            <person name="Narechania A."/>
            <person name="Kim E."/>
        </authorList>
    </citation>
    <scope>NUCLEOTIDE SEQUENCE [LARGE SCALE GENOMIC DNA]</scope>
    <source>
        <strain evidence="1 2">PLY_AMNH</strain>
    </source>
</reference>
<comment type="caution">
    <text evidence="1">The sequence shown here is derived from an EMBL/GenBank/DDBJ whole genome shotgun (WGS) entry which is preliminary data.</text>
</comment>
<evidence type="ECO:0000313" key="2">
    <source>
        <dbReference type="Proteomes" id="UP001190700"/>
    </source>
</evidence>
<organism evidence="1 2">
    <name type="scientific">Cymbomonas tetramitiformis</name>
    <dbReference type="NCBI Taxonomy" id="36881"/>
    <lineage>
        <taxon>Eukaryota</taxon>
        <taxon>Viridiplantae</taxon>
        <taxon>Chlorophyta</taxon>
        <taxon>Pyramimonadophyceae</taxon>
        <taxon>Pyramimonadales</taxon>
        <taxon>Pyramimonadaceae</taxon>
        <taxon>Cymbomonas</taxon>
    </lineage>
</organism>
<sequence>MLAYKFKYEVGSHHVIRGSGDRDIDIDTRLLLRRTRDDRDRESRTPRLLNHSIERFQCLQYLGFERYTEANCHALKRFCYICGAEG</sequence>
<keyword evidence="2" id="KW-1185">Reference proteome</keyword>
<accession>A0AAE0G6B6</accession>
<evidence type="ECO:0000313" key="1">
    <source>
        <dbReference type="EMBL" id="KAK3272381.1"/>
    </source>
</evidence>
<name>A0AAE0G6B6_9CHLO</name>
<proteinExistence type="predicted"/>
<dbReference type="Proteomes" id="UP001190700">
    <property type="component" value="Unassembled WGS sequence"/>
</dbReference>
<gene>
    <name evidence="1" type="ORF">CYMTET_19329</name>
</gene>
<protein>
    <submittedName>
        <fullName evidence="1">Uncharacterized protein</fullName>
    </submittedName>
</protein>